<feature type="transmembrane region" description="Helical" evidence="1">
    <location>
        <begin position="77"/>
        <end position="97"/>
    </location>
</feature>
<dbReference type="AlphaFoldDB" id="A0A8S8X959"/>
<proteinExistence type="predicted"/>
<evidence type="ECO:0000256" key="1">
    <source>
        <dbReference type="SAM" id="Phobius"/>
    </source>
</evidence>
<name>A0A8S8X959_9PROT</name>
<dbReference type="EMBL" id="BOPV01000001">
    <property type="protein sequence ID" value="GIL39274.1"/>
    <property type="molecule type" value="Genomic_DNA"/>
</dbReference>
<sequence length="150" mass="15615">MDFGGLILVARGVHVLGGVVWAGFVLLAWVIMPALAKQPDQAKLVPRLTGPAALLTLLSGIYLMATLHPGDTSNTGLALKVGALAAVLSIVVGAALIGPRSNKLLRAARGEIALDPQLRGRLQTTLSFATKLNTVLMLIAVLAMATARYL</sequence>
<keyword evidence="1" id="KW-0812">Transmembrane</keyword>
<feature type="transmembrane region" description="Helical" evidence="1">
    <location>
        <begin position="44"/>
        <end position="65"/>
    </location>
</feature>
<evidence type="ECO:0000313" key="3">
    <source>
        <dbReference type="Proteomes" id="UP000681075"/>
    </source>
</evidence>
<keyword evidence="3" id="KW-1185">Reference proteome</keyword>
<accession>A0A8S8X959</accession>
<comment type="caution">
    <text evidence="2">The sequence shown here is derived from an EMBL/GenBank/DDBJ whole genome shotgun (WGS) entry which is preliminary data.</text>
</comment>
<dbReference type="Proteomes" id="UP000681075">
    <property type="component" value="Unassembled WGS sequence"/>
</dbReference>
<feature type="transmembrane region" description="Helical" evidence="1">
    <location>
        <begin position="12"/>
        <end position="32"/>
    </location>
</feature>
<reference evidence="2" key="1">
    <citation type="submission" date="2021-02" db="EMBL/GenBank/DDBJ databases">
        <title>Genome sequence of Rhodospirillales sp. strain TMPK1 isolated from soil.</title>
        <authorList>
            <person name="Nakai R."/>
            <person name="Kusada H."/>
            <person name="Tamaki H."/>
        </authorList>
    </citation>
    <scope>NUCLEOTIDE SEQUENCE</scope>
    <source>
        <strain evidence="2">TMPK1</strain>
    </source>
</reference>
<dbReference type="RefSeq" id="WP_420242380.1">
    <property type="nucleotide sequence ID" value="NZ_BOPV01000001.1"/>
</dbReference>
<keyword evidence="1" id="KW-0472">Membrane</keyword>
<gene>
    <name evidence="2" type="ORF">TMPK1_15110</name>
</gene>
<feature type="transmembrane region" description="Helical" evidence="1">
    <location>
        <begin position="128"/>
        <end position="147"/>
    </location>
</feature>
<organism evidence="2 3">
    <name type="scientific">Roseiterribacter gracilis</name>
    <dbReference type="NCBI Taxonomy" id="2812848"/>
    <lineage>
        <taxon>Bacteria</taxon>
        <taxon>Pseudomonadati</taxon>
        <taxon>Pseudomonadota</taxon>
        <taxon>Alphaproteobacteria</taxon>
        <taxon>Rhodospirillales</taxon>
        <taxon>Roseiterribacteraceae</taxon>
        <taxon>Roseiterribacter</taxon>
    </lineage>
</organism>
<evidence type="ECO:0000313" key="2">
    <source>
        <dbReference type="EMBL" id="GIL39274.1"/>
    </source>
</evidence>
<keyword evidence="1" id="KW-1133">Transmembrane helix</keyword>
<protein>
    <submittedName>
        <fullName evidence="2">Uncharacterized protein</fullName>
    </submittedName>
</protein>